<dbReference type="InterPro" id="IPR052945">
    <property type="entry name" value="Mitotic_Regulator"/>
</dbReference>
<evidence type="ECO:0000313" key="3">
    <source>
        <dbReference type="Proteomes" id="UP000054396"/>
    </source>
</evidence>
<feature type="chain" id="PRO_5006936338" description="Sel1 repeat family protein" evidence="1">
    <location>
        <begin position="26"/>
        <end position="224"/>
    </location>
</feature>
<keyword evidence="1" id="KW-0732">Signal</keyword>
<dbReference type="InterPro" id="IPR006597">
    <property type="entry name" value="Sel1-like"/>
</dbReference>
<dbReference type="RefSeq" id="WP_058862584.1">
    <property type="nucleotide sequence ID" value="NZ_LPXO01000007.1"/>
</dbReference>
<name>A0A0W7WI43_9RHOB</name>
<evidence type="ECO:0000256" key="1">
    <source>
        <dbReference type="SAM" id="SignalP"/>
    </source>
</evidence>
<proteinExistence type="predicted"/>
<gene>
    <name evidence="2" type="ORF">AVJ23_12725</name>
</gene>
<dbReference type="PANTHER" id="PTHR43628">
    <property type="entry name" value="ACTIVATOR OF C KINASE PROTEIN 1-RELATED"/>
    <property type="match status" value="1"/>
</dbReference>
<comment type="caution">
    <text evidence="2">The sequence shown here is derived from an EMBL/GenBank/DDBJ whole genome shotgun (WGS) entry which is preliminary data.</text>
</comment>
<dbReference type="OrthoDB" id="8235393at2"/>
<keyword evidence="3" id="KW-1185">Reference proteome</keyword>
<reference evidence="2 3" key="1">
    <citation type="submission" date="2015-12" db="EMBL/GenBank/DDBJ databases">
        <authorList>
            <person name="Shamseldin A."/>
            <person name="Moawad H."/>
            <person name="Abd El-Rahim W.M."/>
            <person name="Sadowsky M.J."/>
        </authorList>
    </citation>
    <scope>NUCLEOTIDE SEQUENCE [LARGE SCALE GENOMIC DNA]</scope>
    <source>
        <strain evidence="2 3">SJ5A-1</strain>
    </source>
</reference>
<evidence type="ECO:0008006" key="4">
    <source>
        <dbReference type="Google" id="ProtNLM"/>
    </source>
</evidence>
<dbReference type="SMART" id="SM00671">
    <property type="entry name" value="SEL1"/>
    <property type="match status" value="3"/>
</dbReference>
<dbReference type="Gene3D" id="1.25.40.10">
    <property type="entry name" value="Tetratricopeptide repeat domain"/>
    <property type="match status" value="1"/>
</dbReference>
<dbReference type="EMBL" id="LPXO01000007">
    <property type="protein sequence ID" value="KUF10266.1"/>
    <property type="molecule type" value="Genomic_DNA"/>
</dbReference>
<dbReference type="SUPFAM" id="SSF81901">
    <property type="entry name" value="HCP-like"/>
    <property type="match status" value="1"/>
</dbReference>
<evidence type="ECO:0000313" key="2">
    <source>
        <dbReference type="EMBL" id="KUF10266.1"/>
    </source>
</evidence>
<accession>A0A0W7WI43</accession>
<dbReference type="STRING" id="1685382.AVJ23_12725"/>
<dbReference type="PANTHER" id="PTHR43628:SF1">
    <property type="entry name" value="CHITIN SYNTHASE REGULATORY FACTOR 2-RELATED"/>
    <property type="match status" value="1"/>
</dbReference>
<dbReference type="AlphaFoldDB" id="A0A0W7WI43"/>
<protein>
    <recommendedName>
        <fullName evidence="4">Sel1 repeat family protein</fullName>
    </recommendedName>
</protein>
<sequence>MRIDPRILPALVLLAALAGLPPARAETVAAARAAQQRGDHAAAIAILEPLAAAGDSAALVALGRAHFFGDGVGKDRARAAALYRAAADQGDPEGMARLGQLYFHGFGVEKNQARAVELYRQSAVTGHILGQISLAWALENGKGAPQDLVTAMTWYEIAAAAGSKDAEIQKTHLERDLTPAQLTQARTRAAAWTPTEQQRRVIRPKGAGPVPYAGRRLSQAMLES</sequence>
<dbReference type="Pfam" id="PF08238">
    <property type="entry name" value="Sel1"/>
    <property type="match status" value="3"/>
</dbReference>
<dbReference type="InterPro" id="IPR011990">
    <property type="entry name" value="TPR-like_helical_dom_sf"/>
</dbReference>
<organism evidence="2 3">
    <name type="scientific">Pseudoponticoccus marisrubri</name>
    <dbReference type="NCBI Taxonomy" id="1685382"/>
    <lineage>
        <taxon>Bacteria</taxon>
        <taxon>Pseudomonadati</taxon>
        <taxon>Pseudomonadota</taxon>
        <taxon>Alphaproteobacteria</taxon>
        <taxon>Rhodobacterales</taxon>
        <taxon>Roseobacteraceae</taxon>
        <taxon>Pseudoponticoccus</taxon>
    </lineage>
</organism>
<dbReference type="Proteomes" id="UP000054396">
    <property type="component" value="Unassembled WGS sequence"/>
</dbReference>
<feature type="signal peptide" evidence="1">
    <location>
        <begin position="1"/>
        <end position="25"/>
    </location>
</feature>